<dbReference type="EMBL" id="FVZE01000001">
    <property type="protein sequence ID" value="SLJ91240.1"/>
    <property type="molecule type" value="Genomic_DNA"/>
</dbReference>
<evidence type="ECO:0000256" key="4">
    <source>
        <dbReference type="ARBA" id="ARBA00022729"/>
    </source>
</evidence>
<dbReference type="STRING" id="428990.SAMN06295987_1011345"/>
<proteinExistence type="inferred from homology"/>
<dbReference type="Proteomes" id="UP000190989">
    <property type="component" value="Unassembled WGS sequence"/>
</dbReference>
<keyword evidence="3" id="KW-0479">Metal-binding</keyword>
<gene>
    <name evidence="9" type="ORF">SAMN06295987_1011345</name>
</gene>
<evidence type="ECO:0000256" key="5">
    <source>
        <dbReference type="ARBA" id="ARBA00022801"/>
    </source>
</evidence>
<organism evidence="9 10">
    <name type="scientific">Novosphingobium mathurense</name>
    <dbReference type="NCBI Taxonomy" id="428990"/>
    <lineage>
        <taxon>Bacteria</taxon>
        <taxon>Pseudomonadati</taxon>
        <taxon>Pseudomonadota</taxon>
        <taxon>Alphaproteobacteria</taxon>
        <taxon>Sphingomonadales</taxon>
        <taxon>Sphingomonadaceae</taxon>
        <taxon>Novosphingobium</taxon>
    </lineage>
</organism>
<dbReference type="Pfam" id="PF07519">
    <property type="entry name" value="Tannase"/>
    <property type="match status" value="2"/>
</dbReference>
<dbReference type="SUPFAM" id="SSF53474">
    <property type="entry name" value="alpha/beta-Hydrolases"/>
    <property type="match status" value="1"/>
</dbReference>
<sequence length="527" mass="56600">MTRFLLVLTVLGLALIPKVAAARPAAQARPEACAALIAADLAKLPDAPAQIMASNLIAASGGLPAHCQVDGYVQPRVGFRMRLPVAGWNGKFIAVGCGALCGSPEADRTATAWCEDALRRGYACILSDRGHRSSDGPGGNVGRDALWGQGDLQAKLDYGLRAAHVTAIAGKAIVERFYGQRPERSYFMGCSGGGRQGLTEAQRFPWDFDGILAMDPGPNLIATHMSFLWSALANSGPDGKPLLDTAARDLLHARVLQACDSLDGLADGVIGDPRQCRFDPEVLLCRAGQRGSCLSAAQVEAARRIYSGPVTRDGKPLFHGSMPGSEKGSAFLGSSYSENFFRHLGFLPEPGAGWSARDFDFDRDYQRFGLMDALYSPTNPDLRHLRDAGGKLLIIQGWEDSGTPLPLDTVDYYEMVERTMGGAEATQAFARLFMMPGKSHCGGGPGANGADYLAHLEAWVEQGKAPEMIVASHVETQDLRDYVAPQAAPAGAVTFTRPLYPYPLEARYRGRGDPHDYRSFAPVSSRR</sequence>
<evidence type="ECO:0000256" key="7">
    <source>
        <dbReference type="ARBA" id="ARBA00023157"/>
    </source>
</evidence>
<evidence type="ECO:0000256" key="2">
    <source>
        <dbReference type="ARBA" id="ARBA00022487"/>
    </source>
</evidence>
<feature type="chain" id="PRO_5013273372" evidence="8">
    <location>
        <begin position="22"/>
        <end position="527"/>
    </location>
</feature>
<dbReference type="GO" id="GO:0052689">
    <property type="term" value="F:carboxylic ester hydrolase activity"/>
    <property type="evidence" value="ECO:0007669"/>
    <property type="project" value="UniProtKB-KW"/>
</dbReference>
<dbReference type="Gene3D" id="3.40.50.1820">
    <property type="entry name" value="alpha/beta hydrolase"/>
    <property type="match status" value="1"/>
</dbReference>
<evidence type="ECO:0000313" key="9">
    <source>
        <dbReference type="EMBL" id="SLJ91240.1"/>
    </source>
</evidence>
<evidence type="ECO:0000256" key="1">
    <source>
        <dbReference type="ARBA" id="ARBA00006249"/>
    </source>
</evidence>
<keyword evidence="6" id="KW-0106">Calcium</keyword>
<evidence type="ECO:0000313" key="10">
    <source>
        <dbReference type="Proteomes" id="UP000190989"/>
    </source>
</evidence>
<name>A0A1U6H6G4_9SPHN</name>
<evidence type="ECO:0000256" key="8">
    <source>
        <dbReference type="SAM" id="SignalP"/>
    </source>
</evidence>
<dbReference type="InterPro" id="IPR011118">
    <property type="entry name" value="Tannase/feruloyl_esterase"/>
</dbReference>
<keyword evidence="2" id="KW-0719">Serine esterase</keyword>
<evidence type="ECO:0000256" key="3">
    <source>
        <dbReference type="ARBA" id="ARBA00022723"/>
    </source>
</evidence>
<keyword evidence="7" id="KW-1015">Disulfide bond</keyword>
<accession>A0A1U6H6G4</accession>
<dbReference type="GO" id="GO:0046872">
    <property type="term" value="F:metal ion binding"/>
    <property type="evidence" value="ECO:0007669"/>
    <property type="project" value="UniProtKB-KW"/>
</dbReference>
<protein>
    <submittedName>
        <fullName evidence="9">Feruloyl esterase</fullName>
    </submittedName>
</protein>
<reference evidence="10" key="1">
    <citation type="submission" date="2017-02" db="EMBL/GenBank/DDBJ databases">
        <authorList>
            <person name="Varghese N."/>
            <person name="Submissions S."/>
        </authorList>
    </citation>
    <scope>NUCLEOTIDE SEQUENCE [LARGE SCALE GENOMIC DNA]</scope>
    <source>
        <strain evidence="10">SM117</strain>
    </source>
</reference>
<keyword evidence="4 8" id="KW-0732">Signal</keyword>
<feature type="signal peptide" evidence="8">
    <location>
        <begin position="1"/>
        <end position="21"/>
    </location>
</feature>
<dbReference type="InterPro" id="IPR029058">
    <property type="entry name" value="AB_hydrolase_fold"/>
</dbReference>
<keyword evidence="5" id="KW-0378">Hydrolase</keyword>
<keyword evidence="10" id="KW-1185">Reference proteome</keyword>
<evidence type="ECO:0000256" key="6">
    <source>
        <dbReference type="ARBA" id="ARBA00022837"/>
    </source>
</evidence>
<dbReference type="PANTHER" id="PTHR33938">
    <property type="entry name" value="FERULOYL ESTERASE B-RELATED"/>
    <property type="match status" value="1"/>
</dbReference>
<comment type="similarity">
    <text evidence="1">Belongs to the tannase family.</text>
</comment>
<dbReference type="AlphaFoldDB" id="A0A1U6H6G4"/>
<dbReference type="PANTHER" id="PTHR33938:SF15">
    <property type="entry name" value="FERULOYL ESTERASE B-RELATED"/>
    <property type="match status" value="1"/>
</dbReference>
<dbReference type="RefSeq" id="WP_079729793.1">
    <property type="nucleotide sequence ID" value="NZ_FVZE01000001.1"/>
</dbReference>